<feature type="compositionally biased region" description="Low complexity" evidence="1">
    <location>
        <begin position="44"/>
        <end position="64"/>
    </location>
</feature>
<protein>
    <submittedName>
        <fullName evidence="2">Uncharacterized protein</fullName>
    </submittedName>
</protein>
<keyword evidence="3" id="KW-1185">Reference proteome</keyword>
<evidence type="ECO:0000256" key="1">
    <source>
        <dbReference type="SAM" id="MobiDB-lite"/>
    </source>
</evidence>
<dbReference type="EMBL" id="JAGMUX010000021">
    <property type="protein sequence ID" value="KAH7231292.1"/>
    <property type="molecule type" value="Genomic_DNA"/>
</dbReference>
<dbReference type="GeneID" id="70224050"/>
<sequence length="90" mass="9978">MPSGQEWLYDPCLACGTQTEGETYCSDSCRLSECEKAPASTHCSSWPSMRTSSSSSTASAQEVKSSTKVEKELKVYNMSLDSSKMRRRLH</sequence>
<organism evidence="2 3">
    <name type="scientific">Fusarium redolens</name>
    <dbReference type="NCBI Taxonomy" id="48865"/>
    <lineage>
        <taxon>Eukaryota</taxon>
        <taxon>Fungi</taxon>
        <taxon>Dikarya</taxon>
        <taxon>Ascomycota</taxon>
        <taxon>Pezizomycotina</taxon>
        <taxon>Sordariomycetes</taxon>
        <taxon>Hypocreomycetidae</taxon>
        <taxon>Hypocreales</taxon>
        <taxon>Nectriaceae</taxon>
        <taxon>Fusarium</taxon>
        <taxon>Fusarium redolens species complex</taxon>
    </lineage>
</organism>
<dbReference type="Proteomes" id="UP000720189">
    <property type="component" value="Unassembled WGS sequence"/>
</dbReference>
<evidence type="ECO:0000313" key="3">
    <source>
        <dbReference type="Proteomes" id="UP000720189"/>
    </source>
</evidence>
<proteinExistence type="predicted"/>
<accession>A0A9P9G4V1</accession>
<comment type="caution">
    <text evidence="2">The sequence shown here is derived from an EMBL/GenBank/DDBJ whole genome shotgun (WGS) entry which is preliminary data.</text>
</comment>
<evidence type="ECO:0000313" key="2">
    <source>
        <dbReference type="EMBL" id="KAH7231292.1"/>
    </source>
</evidence>
<dbReference type="OrthoDB" id="2563506at2759"/>
<feature type="region of interest" description="Disordered" evidence="1">
    <location>
        <begin position="39"/>
        <end position="68"/>
    </location>
</feature>
<name>A0A9P9G4V1_FUSRE</name>
<dbReference type="AlphaFoldDB" id="A0A9P9G4V1"/>
<reference evidence="2" key="1">
    <citation type="journal article" date="2021" name="Nat. Commun.">
        <title>Genetic determinants of endophytism in the Arabidopsis root mycobiome.</title>
        <authorList>
            <person name="Mesny F."/>
            <person name="Miyauchi S."/>
            <person name="Thiergart T."/>
            <person name="Pickel B."/>
            <person name="Atanasova L."/>
            <person name="Karlsson M."/>
            <person name="Huettel B."/>
            <person name="Barry K.W."/>
            <person name="Haridas S."/>
            <person name="Chen C."/>
            <person name="Bauer D."/>
            <person name="Andreopoulos W."/>
            <person name="Pangilinan J."/>
            <person name="LaButti K."/>
            <person name="Riley R."/>
            <person name="Lipzen A."/>
            <person name="Clum A."/>
            <person name="Drula E."/>
            <person name="Henrissat B."/>
            <person name="Kohler A."/>
            <person name="Grigoriev I.V."/>
            <person name="Martin F.M."/>
            <person name="Hacquard S."/>
        </authorList>
    </citation>
    <scope>NUCLEOTIDE SEQUENCE</scope>
    <source>
        <strain evidence="2">MPI-CAGE-AT-0023</strain>
    </source>
</reference>
<gene>
    <name evidence="2" type="ORF">BKA55DRAFT_582147</name>
</gene>
<dbReference type="RefSeq" id="XP_046043401.1">
    <property type="nucleotide sequence ID" value="XM_046194096.1"/>
</dbReference>